<reference evidence="1" key="1">
    <citation type="journal article" date="2014" name="Front. Microbiol.">
        <title>High frequency of phylogenetically diverse reductive dehalogenase-homologous genes in deep subseafloor sedimentary metagenomes.</title>
        <authorList>
            <person name="Kawai M."/>
            <person name="Futagami T."/>
            <person name="Toyoda A."/>
            <person name="Takaki Y."/>
            <person name="Nishi S."/>
            <person name="Hori S."/>
            <person name="Arai W."/>
            <person name="Tsubouchi T."/>
            <person name="Morono Y."/>
            <person name="Uchiyama I."/>
            <person name="Ito T."/>
            <person name="Fujiyama A."/>
            <person name="Inagaki F."/>
            <person name="Takami H."/>
        </authorList>
    </citation>
    <scope>NUCLEOTIDE SEQUENCE</scope>
    <source>
        <strain evidence="1">Expedition CK06-06</strain>
    </source>
</reference>
<protein>
    <submittedName>
        <fullName evidence="1">Uncharacterized protein</fullName>
    </submittedName>
</protein>
<accession>X0TID5</accession>
<proteinExistence type="predicted"/>
<feature type="non-terminal residue" evidence="1">
    <location>
        <position position="41"/>
    </location>
</feature>
<gene>
    <name evidence="1" type="ORF">S01H1_24335</name>
</gene>
<dbReference type="AlphaFoldDB" id="X0TID5"/>
<evidence type="ECO:0000313" key="1">
    <source>
        <dbReference type="EMBL" id="GAF93318.1"/>
    </source>
</evidence>
<comment type="caution">
    <text evidence="1">The sequence shown here is derived from an EMBL/GenBank/DDBJ whole genome shotgun (WGS) entry which is preliminary data.</text>
</comment>
<dbReference type="EMBL" id="BARS01014431">
    <property type="protein sequence ID" value="GAF93318.1"/>
    <property type="molecule type" value="Genomic_DNA"/>
</dbReference>
<name>X0TID5_9ZZZZ</name>
<organism evidence="1">
    <name type="scientific">marine sediment metagenome</name>
    <dbReference type="NCBI Taxonomy" id="412755"/>
    <lineage>
        <taxon>unclassified sequences</taxon>
        <taxon>metagenomes</taxon>
        <taxon>ecological metagenomes</taxon>
    </lineage>
</organism>
<sequence>MVDETDTSQEKQWFNGRRASVVVKALQARNVGAQYALTRLE</sequence>